<name>A0A8X6MKQ6_NEPPI</name>
<evidence type="ECO:0000313" key="1">
    <source>
        <dbReference type="EMBL" id="GFS66959.1"/>
    </source>
</evidence>
<gene>
    <name evidence="1" type="ORF">NPIL_381971</name>
    <name evidence="2" type="ORF">NPIL_665561</name>
</gene>
<dbReference type="AlphaFoldDB" id="A0A8X6MKQ6"/>
<dbReference type="EMBL" id="BMAW01094701">
    <property type="protein sequence ID" value="GFS66959.1"/>
    <property type="molecule type" value="Genomic_DNA"/>
</dbReference>
<accession>A0A8X6MKQ6</accession>
<dbReference type="EMBL" id="BMAW01082906">
    <property type="protein sequence ID" value="GFU31224.1"/>
    <property type="molecule type" value="Genomic_DNA"/>
</dbReference>
<evidence type="ECO:0000313" key="3">
    <source>
        <dbReference type="Proteomes" id="UP000887013"/>
    </source>
</evidence>
<organism evidence="1 3">
    <name type="scientific">Nephila pilipes</name>
    <name type="common">Giant wood spider</name>
    <name type="synonym">Nephila maculata</name>
    <dbReference type="NCBI Taxonomy" id="299642"/>
    <lineage>
        <taxon>Eukaryota</taxon>
        <taxon>Metazoa</taxon>
        <taxon>Ecdysozoa</taxon>
        <taxon>Arthropoda</taxon>
        <taxon>Chelicerata</taxon>
        <taxon>Arachnida</taxon>
        <taxon>Araneae</taxon>
        <taxon>Araneomorphae</taxon>
        <taxon>Entelegynae</taxon>
        <taxon>Araneoidea</taxon>
        <taxon>Nephilidae</taxon>
        <taxon>Nephila</taxon>
    </lineage>
</organism>
<evidence type="ECO:0000313" key="2">
    <source>
        <dbReference type="EMBL" id="GFU31224.1"/>
    </source>
</evidence>
<keyword evidence="3" id="KW-1185">Reference proteome</keyword>
<sequence length="105" mass="11849">MGGVPKHISLSFSYLSQHEVQSIDVEHCDEYPFPQRYSIFRHRVIRGLTESRGLLLQCFMSLIRLGEEVPHCSNLVSWQRRSLLVVCDKACAGRTCESCGSMGCA</sequence>
<reference evidence="1" key="1">
    <citation type="submission" date="2020-08" db="EMBL/GenBank/DDBJ databases">
        <title>Multicomponent nature underlies the extraordinary mechanical properties of spider dragline silk.</title>
        <authorList>
            <person name="Kono N."/>
            <person name="Nakamura H."/>
            <person name="Mori M."/>
            <person name="Yoshida Y."/>
            <person name="Ohtoshi R."/>
            <person name="Malay A.D."/>
            <person name="Moran D.A.P."/>
            <person name="Tomita M."/>
            <person name="Numata K."/>
            <person name="Arakawa K."/>
        </authorList>
    </citation>
    <scope>NUCLEOTIDE SEQUENCE</scope>
</reference>
<comment type="caution">
    <text evidence="1">The sequence shown here is derived from an EMBL/GenBank/DDBJ whole genome shotgun (WGS) entry which is preliminary data.</text>
</comment>
<protein>
    <submittedName>
        <fullName evidence="1">Uncharacterized protein</fullName>
    </submittedName>
</protein>
<proteinExistence type="predicted"/>
<dbReference type="Proteomes" id="UP000887013">
    <property type="component" value="Unassembled WGS sequence"/>
</dbReference>